<organism evidence="6 7">
    <name type="scientific">Paramarasmius palmivorus</name>
    <dbReference type="NCBI Taxonomy" id="297713"/>
    <lineage>
        <taxon>Eukaryota</taxon>
        <taxon>Fungi</taxon>
        <taxon>Dikarya</taxon>
        <taxon>Basidiomycota</taxon>
        <taxon>Agaricomycotina</taxon>
        <taxon>Agaricomycetes</taxon>
        <taxon>Agaricomycetidae</taxon>
        <taxon>Agaricales</taxon>
        <taxon>Marasmiineae</taxon>
        <taxon>Marasmiaceae</taxon>
        <taxon>Paramarasmius</taxon>
    </lineage>
</organism>
<accession>A0AAW0BEF7</accession>
<evidence type="ECO:0000256" key="2">
    <source>
        <dbReference type="ARBA" id="ARBA00022771"/>
    </source>
</evidence>
<dbReference type="PROSITE" id="PS50865">
    <property type="entry name" value="ZF_MYND_2"/>
    <property type="match status" value="1"/>
</dbReference>
<dbReference type="EMBL" id="JAYKXP010000118">
    <property type="protein sequence ID" value="KAK7024618.1"/>
    <property type="molecule type" value="Genomic_DNA"/>
</dbReference>
<sequence length="529" mass="60134">MLNLLTNAPPRSLQLIEPRQSAIWAVDTLRNISMRVNAEDKLFTCLDNSAINELESSWDALWAWCRAILEAANPLLGDPSSSQLKDLSFADDAFEVVYRIIYSLSREDEVRKVFSLPPTHFKQTIAREPENLFFLVNSLIITGRRHSPVFALGLKAAYEVRRNCEPVNNALAVAFICQDTGLMSQMILGRISDVLDIREPAECDLVHAAALMNIMYITCTAPLKGSEIRTEYLSRHAPLVLLRFMERLFRRRAIVRVVRASNRHSIANFGLSRTLQGAVLEAATALQLFLEQKPDSQCQLIDSGLFQVLLSSLLFFHHPSMLEPAALQRLEACLVQLWKTALANYAWKDIMQSIARSVSRIARRGLEDEIKRLQVTPGPLLDLWEQTKRIQTSTVAIREKWHLKLRSCCGNPGCKRTRSEDDVSGMCLGCKEVYYCSESCQREHWVVEHRLACRLPGNRRYEQQFFEAALEYEVENTSHAGQTSAQTTITVDYRQYPPRLSTVKATTRHSVKAKGILQRGDKIVTCRLR</sequence>
<evidence type="ECO:0000256" key="3">
    <source>
        <dbReference type="ARBA" id="ARBA00022833"/>
    </source>
</evidence>
<evidence type="ECO:0000313" key="6">
    <source>
        <dbReference type="EMBL" id="KAK7024618.1"/>
    </source>
</evidence>
<dbReference type="Pfam" id="PF01753">
    <property type="entry name" value="zf-MYND"/>
    <property type="match status" value="1"/>
</dbReference>
<evidence type="ECO:0000256" key="4">
    <source>
        <dbReference type="PROSITE-ProRule" id="PRU00134"/>
    </source>
</evidence>
<evidence type="ECO:0000256" key="1">
    <source>
        <dbReference type="ARBA" id="ARBA00022723"/>
    </source>
</evidence>
<dbReference type="Gene3D" id="6.10.140.2220">
    <property type="match status" value="1"/>
</dbReference>
<comment type="caution">
    <text evidence="6">The sequence shown here is derived from an EMBL/GenBank/DDBJ whole genome shotgun (WGS) entry which is preliminary data.</text>
</comment>
<dbReference type="Proteomes" id="UP001383192">
    <property type="component" value="Unassembled WGS sequence"/>
</dbReference>
<keyword evidence="3" id="KW-0862">Zinc</keyword>
<keyword evidence="2 4" id="KW-0863">Zinc-finger</keyword>
<dbReference type="InterPro" id="IPR002893">
    <property type="entry name" value="Znf_MYND"/>
</dbReference>
<dbReference type="AlphaFoldDB" id="A0AAW0BEF7"/>
<proteinExistence type="predicted"/>
<dbReference type="SUPFAM" id="SSF144232">
    <property type="entry name" value="HIT/MYND zinc finger-like"/>
    <property type="match status" value="1"/>
</dbReference>
<reference evidence="6 7" key="1">
    <citation type="submission" date="2024-01" db="EMBL/GenBank/DDBJ databases">
        <title>A draft genome for a cacao thread blight-causing isolate of Paramarasmius palmivorus.</title>
        <authorList>
            <person name="Baruah I.K."/>
            <person name="Bukari Y."/>
            <person name="Amoako-Attah I."/>
            <person name="Meinhardt L.W."/>
            <person name="Bailey B.A."/>
            <person name="Cohen S.P."/>
        </authorList>
    </citation>
    <scope>NUCLEOTIDE SEQUENCE [LARGE SCALE GENOMIC DNA]</scope>
    <source>
        <strain evidence="6 7">GH-12</strain>
    </source>
</reference>
<protein>
    <submittedName>
        <fullName evidence="6">Ankyrin-1</fullName>
    </submittedName>
</protein>
<keyword evidence="1" id="KW-0479">Metal-binding</keyword>
<gene>
    <name evidence="6" type="primary">ANK1</name>
    <name evidence="6" type="ORF">VNI00_016122</name>
</gene>
<dbReference type="GO" id="GO:0008270">
    <property type="term" value="F:zinc ion binding"/>
    <property type="evidence" value="ECO:0007669"/>
    <property type="project" value="UniProtKB-KW"/>
</dbReference>
<name>A0AAW0BEF7_9AGAR</name>
<feature type="domain" description="MYND-type" evidence="5">
    <location>
        <begin position="411"/>
        <end position="453"/>
    </location>
</feature>
<keyword evidence="7" id="KW-1185">Reference proteome</keyword>
<evidence type="ECO:0000313" key="7">
    <source>
        <dbReference type="Proteomes" id="UP001383192"/>
    </source>
</evidence>
<evidence type="ECO:0000259" key="5">
    <source>
        <dbReference type="PROSITE" id="PS50865"/>
    </source>
</evidence>